<evidence type="ECO:0000259" key="3">
    <source>
        <dbReference type="Pfam" id="PF12849"/>
    </source>
</evidence>
<feature type="chain" id="PRO_5046936375" evidence="2">
    <location>
        <begin position="22"/>
        <end position="330"/>
    </location>
</feature>
<keyword evidence="5" id="KW-1185">Reference proteome</keyword>
<evidence type="ECO:0000313" key="5">
    <source>
        <dbReference type="Proteomes" id="UP000615687"/>
    </source>
</evidence>
<dbReference type="SUPFAM" id="SSF53850">
    <property type="entry name" value="Periplasmic binding protein-like II"/>
    <property type="match status" value="1"/>
</dbReference>
<evidence type="ECO:0000256" key="2">
    <source>
        <dbReference type="SAM" id="SignalP"/>
    </source>
</evidence>
<dbReference type="PANTHER" id="PTHR30570:SF1">
    <property type="entry name" value="PHOSPHATE-BINDING PROTEIN PSTS"/>
    <property type="match status" value="1"/>
</dbReference>
<accession>A0ABR9CDB1</accession>
<proteinExistence type="predicted"/>
<evidence type="ECO:0000313" key="4">
    <source>
        <dbReference type="EMBL" id="MBD8877863.1"/>
    </source>
</evidence>
<dbReference type="Proteomes" id="UP000615687">
    <property type="component" value="Unassembled WGS sequence"/>
</dbReference>
<name>A0ABR9CDB1_9HYPH</name>
<keyword evidence="1 2" id="KW-0732">Signal</keyword>
<sequence length="330" mass="35395">MTKKCLIAQALVLLSFGSAQARDRILIVGSSTVFPFSMAVAETFSEKSGQKAPIVESTGTGGGLKLFCAGVGANTPDITNASRRIKKSELEICRKNGVTPVEVIVGYDGIVLANSKAGPEFDITIEQMFLALAKNIEHQGEVRPNPFADWSEIDPELPAEKIEVFGPPPTSGTRDAFEELVMEAGCKIVGGIEEDACPEIRNDGAYVESGENDDLIVEKLEVNPGTVGLFGFSFLDQNSNEIQGAAVGSIEPTFENIASGAYPISRPLYFYVKKEHVGTIPGIEGYLGEFTAESAWGDDGYLAEKGLIPLTADQRKEGAARIQKMEPLQL</sequence>
<feature type="domain" description="PBP" evidence="3">
    <location>
        <begin position="17"/>
        <end position="292"/>
    </location>
</feature>
<reference evidence="4 5" key="1">
    <citation type="submission" date="2020-09" db="EMBL/GenBank/DDBJ databases">
        <title>The genome sequence of type strain Labrenzia polysiphoniae KACC 19711.</title>
        <authorList>
            <person name="Liu Y."/>
        </authorList>
    </citation>
    <scope>NUCLEOTIDE SEQUENCE [LARGE SCALE GENOMIC DNA]</scope>
    <source>
        <strain evidence="4 5">KACC 19711</strain>
    </source>
</reference>
<dbReference type="EMBL" id="JACYXJ010000006">
    <property type="protein sequence ID" value="MBD8877863.1"/>
    <property type="molecule type" value="Genomic_DNA"/>
</dbReference>
<organism evidence="4 5">
    <name type="scientific">Roseibium polysiphoniae</name>
    <dbReference type="NCBI Taxonomy" id="2571221"/>
    <lineage>
        <taxon>Bacteria</taxon>
        <taxon>Pseudomonadati</taxon>
        <taxon>Pseudomonadota</taxon>
        <taxon>Alphaproteobacteria</taxon>
        <taxon>Hyphomicrobiales</taxon>
        <taxon>Stappiaceae</taxon>
        <taxon>Roseibium</taxon>
    </lineage>
</organism>
<comment type="caution">
    <text evidence="4">The sequence shown here is derived from an EMBL/GenBank/DDBJ whole genome shotgun (WGS) entry which is preliminary data.</text>
</comment>
<gene>
    <name evidence="4" type="ORF">IG617_16340</name>
</gene>
<dbReference type="InterPro" id="IPR024370">
    <property type="entry name" value="PBP_domain"/>
</dbReference>
<dbReference type="Pfam" id="PF12849">
    <property type="entry name" value="PBP_like_2"/>
    <property type="match status" value="1"/>
</dbReference>
<dbReference type="RefSeq" id="WP_192110645.1">
    <property type="nucleotide sequence ID" value="NZ_JACYXJ010000006.1"/>
</dbReference>
<dbReference type="Gene3D" id="3.40.190.10">
    <property type="entry name" value="Periplasmic binding protein-like II"/>
    <property type="match status" value="2"/>
</dbReference>
<dbReference type="InterPro" id="IPR050811">
    <property type="entry name" value="Phosphate_ABC_transporter"/>
</dbReference>
<evidence type="ECO:0000256" key="1">
    <source>
        <dbReference type="ARBA" id="ARBA00022729"/>
    </source>
</evidence>
<dbReference type="PANTHER" id="PTHR30570">
    <property type="entry name" value="PERIPLASMIC PHOSPHATE BINDING COMPONENT OF PHOSPHATE ABC TRANSPORTER"/>
    <property type="match status" value="1"/>
</dbReference>
<protein>
    <submittedName>
        <fullName evidence="4">Substrate-binding domain-containing protein</fullName>
    </submittedName>
</protein>
<feature type="signal peptide" evidence="2">
    <location>
        <begin position="1"/>
        <end position="21"/>
    </location>
</feature>